<dbReference type="EMBL" id="JAAGOA010000038">
    <property type="protein sequence ID" value="NEE04640.1"/>
    <property type="molecule type" value="Genomic_DNA"/>
</dbReference>
<sequence>MATPPRVPTTGSTTPAGMSRRSFVRNAGLLTAGGLSAGALGAVTTGPAFASTTFDYTTPEAFDAFDAAYQSGGQGPDNNNEAGALAWQQSYALRSFVMMYLAHGDTSYLDRLIDNVDIMLTHRDSERGVTDYRGLSLPAWRTMNPYTVGFCDLLDAGGRPTLQIRSGRNYADTTQVTVTHGAGDTFSLVVHNGQFDFTDTFADLTMDPSSADYAVQRIYDDYPGSILCTGHDQDIGTRPAEGTYDMFAQPVILAVHTGMITYPIASFVRIVKSDPQLAHEQYYQDKADEYLAAVEAAVAVHDHEWRETDDGRGYYFWEKGTPFGFDGQAQPLNMTLALGRTVLELAAVSGDAQHVHRANALAAMFKAELIDQDTDGTTTSIWYYFPTYSAAWEGYGKTGSAETDISLHKPSYAEANGYKNYEDYSHGAIDVDFAALAHQHGYVLTSQDIAKIAATFTENLAGTDADGVASVHYVVTGDGALRSNPLSAARWMALTPADPAIFQHCLDIYADRDTQPTPTSGTRLLGVAMLNWGARQGAANGRYHRWRTSTRRRSNQ</sequence>
<dbReference type="RefSeq" id="WP_163745186.1">
    <property type="nucleotide sequence ID" value="NZ_JAAGOA010000038.1"/>
</dbReference>
<dbReference type="AlphaFoldDB" id="A0A6L9SKL0"/>
<evidence type="ECO:0000313" key="1">
    <source>
        <dbReference type="EMBL" id="NEE04640.1"/>
    </source>
</evidence>
<evidence type="ECO:0000313" key="2">
    <source>
        <dbReference type="Proteomes" id="UP000475214"/>
    </source>
</evidence>
<dbReference type="Proteomes" id="UP000475214">
    <property type="component" value="Unassembled WGS sequence"/>
</dbReference>
<accession>A0A6L9SKL0</accession>
<reference evidence="1 2" key="1">
    <citation type="submission" date="2020-02" db="EMBL/GenBank/DDBJ databases">
        <authorList>
            <person name="Li X.-J."/>
            <person name="Han X.-M."/>
        </authorList>
    </citation>
    <scope>NUCLEOTIDE SEQUENCE [LARGE SCALE GENOMIC DNA]</scope>
    <source>
        <strain evidence="1 2">CCTCC AB 2017055</strain>
    </source>
</reference>
<gene>
    <name evidence="1" type="ORF">G1H10_31200</name>
</gene>
<name>A0A6L9SKL0_9ACTN</name>
<keyword evidence="2" id="KW-1185">Reference proteome</keyword>
<comment type="caution">
    <text evidence="1">The sequence shown here is derived from an EMBL/GenBank/DDBJ whole genome shotgun (WGS) entry which is preliminary data.</text>
</comment>
<protein>
    <submittedName>
        <fullName evidence="1">Uncharacterized protein</fullName>
    </submittedName>
</protein>
<dbReference type="InterPro" id="IPR006311">
    <property type="entry name" value="TAT_signal"/>
</dbReference>
<dbReference type="PROSITE" id="PS51318">
    <property type="entry name" value="TAT"/>
    <property type="match status" value="1"/>
</dbReference>
<organism evidence="1 2">
    <name type="scientific">Phytoactinopolyspora halotolerans</name>
    <dbReference type="NCBI Taxonomy" id="1981512"/>
    <lineage>
        <taxon>Bacteria</taxon>
        <taxon>Bacillati</taxon>
        <taxon>Actinomycetota</taxon>
        <taxon>Actinomycetes</taxon>
        <taxon>Jiangellales</taxon>
        <taxon>Jiangellaceae</taxon>
        <taxon>Phytoactinopolyspora</taxon>
    </lineage>
</organism>
<proteinExistence type="predicted"/>